<dbReference type="Pfam" id="PF05707">
    <property type="entry name" value="Zot"/>
    <property type="match status" value="1"/>
</dbReference>
<dbReference type="Gene3D" id="3.40.50.300">
    <property type="entry name" value="P-loop containing nucleotide triphosphate hydrolases"/>
    <property type="match status" value="1"/>
</dbReference>
<feature type="transmembrane region" description="Helical" evidence="1">
    <location>
        <begin position="196"/>
        <end position="215"/>
    </location>
</feature>
<dbReference type="RefSeq" id="WP_277872188.1">
    <property type="nucleotide sequence ID" value="NZ_PSSX01000045.1"/>
</dbReference>
<accession>A0A2S5Z4R1</accession>
<dbReference type="InterPro" id="IPR008900">
    <property type="entry name" value="Zot_N"/>
</dbReference>
<reference evidence="3 4" key="1">
    <citation type="submission" date="2018-01" db="EMBL/GenBank/DDBJ databases">
        <title>Complete genome sequences of the type strains of Marinobacter flavimaris and Marinobacter maroccanus.</title>
        <authorList>
            <person name="Palau M."/>
            <person name="Boujida N."/>
            <person name="Manresa A."/>
            <person name="Minana-Galbis D."/>
        </authorList>
    </citation>
    <scope>NUCLEOTIDE SEQUENCE [LARGE SCALE GENOMIC DNA]</scope>
    <source>
        <strain evidence="3 4">N4</strain>
    </source>
</reference>
<evidence type="ECO:0000256" key="1">
    <source>
        <dbReference type="SAM" id="Phobius"/>
    </source>
</evidence>
<proteinExistence type="predicted"/>
<keyword evidence="4" id="KW-1185">Reference proteome</keyword>
<feature type="non-terminal residue" evidence="3">
    <location>
        <position position="239"/>
    </location>
</feature>
<protein>
    <recommendedName>
        <fullName evidence="2">Zona occludens toxin N-terminal domain-containing protein</fullName>
    </recommendedName>
</protein>
<keyword evidence="1" id="KW-0472">Membrane</keyword>
<evidence type="ECO:0000259" key="2">
    <source>
        <dbReference type="Pfam" id="PF05707"/>
    </source>
</evidence>
<dbReference type="AlphaFoldDB" id="A0A2S5Z4R1"/>
<name>A0A2S5Z4R1_9GAMM</name>
<sequence>FDSLEKVEEALNETLPEEAAILNVNTEGREEKAYMARWFHWAPQGAMVIIDEAQAIYPAKRKDFKPENLDYPGGADQAKQDERPADMFEAYDMHRHYNWDVFLCTPNISKVHMDIRQAAQVAFRHYSMGELLPWKKGKWREVEHDPENNGKAKSHAYGVPKEYKSDPTIFATYQSTKTGDHQSNQGPQSVFKDKRVVGYLSLSVISLLVFAYLAVGIFERERTFDAVDPTDIQSIDAAG</sequence>
<comment type="caution">
    <text evidence="3">The sequence shown here is derived from an EMBL/GenBank/DDBJ whole genome shotgun (WGS) entry which is preliminary data.</text>
</comment>
<feature type="domain" description="Zona occludens toxin N-terminal" evidence="2">
    <location>
        <begin position="4"/>
        <end position="179"/>
    </location>
</feature>
<evidence type="ECO:0000313" key="4">
    <source>
        <dbReference type="Proteomes" id="UP000239917"/>
    </source>
</evidence>
<dbReference type="InterPro" id="IPR027417">
    <property type="entry name" value="P-loop_NTPase"/>
</dbReference>
<gene>
    <name evidence="3" type="ORF">KEHDKFFH_19955</name>
</gene>
<dbReference type="EMBL" id="PSSX01000045">
    <property type="protein sequence ID" value="PPI82367.1"/>
    <property type="molecule type" value="Genomic_DNA"/>
</dbReference>
<feature type="non-terminal residue" evidence="3">
    <location>
        <position position="1"/>
    </location>
</feature>
<organism evidence="3 4">
    <name type="scientific">Marinobacter maroccanus</name>
    <dbReference type="NCBI Taxonomy" id="2055143"/>
    <lineage>
        <taxon>Bacteria</taxon>
        <taxon>Pseudomonadati</taxon>
        <taxon>Pseudomonadota</taxon>
        <taxon>Gammaproteobacteria</taxon>
        <taxon>Pseudomonadales</taxon>
        <taxon>Marinobacteraceae</taxon>
        <taxon>Marinobacter</taxon>
    </lineage>
</organism>
<keyword evidence="1" id="KW-1133">Transmembrane helix</keyword>
<keyword evidence="1" id="KW-0812">Transmembrane</keyword>
<dbReference type="Proteomes" id="UP000239917">
    <property type="component" value="Unassembled WGS sequence"/>
</dbReference>
<evidence type="ECO:0000313" key="3">
    <source>
        <dbReference type="EMBL" id="PPI82367.1"/>
    </source>
</evidence>